<feature type="signal peptide" evidence="1">
    <location>
        <begin position="1"/>
        <end position="20"/>
    </location>
</feature>
<feature type="chain" id="PRO_5042168702" description="NAD(P)-binding domain-containing protein" evidence="1">
    <location>
        <begin position="21"/>
        <end position="263"/>
    </location>
</feature>
<gene>
    <name evidence="2" type="ORF">FB45DRAFT_928648</name>
</gene>
<accession>A0AAD7BHQ0</accession>
<dbReference type="PANTHER" id="PTHR14097">
    <property type="entry name" value="OXIDOREDUCTASE HTATIP2"/>
    <property type="match status" value="1"/>
</dbReference>
<keyword evidence="1" id="KW-0732">Signal</keyword>
<protein>
    <recommendedName>
        <fullName evidence="4">NAD(P)-binding domain-containing protein</fullName>
    </recommendedName>
</protein>
<dbReference type="Gene3D" id="3.40.50.720">
    <property type="entry name" value="NAD(P)-binding Rossmann-like Domain"/>
    <property type="match status" value="1"/>
</dbReference>
<dbReference type="SUPFAM" id="SSF51735">
    <property type="entry name" value="NAD(P)-binding Rossmann-fold domains"/>
    <property type="match status" value="1"/>
</dbReference>
<comment type="caution">
    <text evidence="2">The sequence shown here is derived from an EMBL/GenBank/DDBJ whole genome shotgun (WGS) entry which is preliminary data.</text>
</comment>
<dbReference type="Proteomes" id="UP001221142">
    <property type="component" value="Unassembled WGS sequence"/>
</dbReference>
<reference evidence="2" key="1">
    <citation type="submission" date="2023-03" db="EMBL/GenBank/DDBJ databases">
        <title>Massive genome expansion in bonnet fungi (Mycena s.s.) driven by repeated elements and novel gene families across ecological guilds.</title>
        <authorList>
            <consortium name="Lawrence Berkeley National Laboratory"/>
            <person name="Harder C.B."/>
            <person name="Miyauchi S."/>
            <person name="Viragh M."/>
            <person name="Kuo A."/>
            <person name="Thoen E."/>
            <person name="Andreopoulos B."/>
            <person name="Lu D."/>
            <person name="Skrede I."/>
            <person name="Drula E."/>
            <person name="Henrissat B."/>
            <person name="Morin E."/>
            <person name="Kohler A."/>
            <person name="Barry K."/>
            <person name="LaButti K."/>
            <person name="Morin E."/>
            <person name="Salamov A."/>
            <person name="Lipzen A."/>
            <person name="Mereny Z."/>
            <person name="Hegedus B."/>
            <person name="Baldrian P."/>
            <person name="Stursova M."/>
            <person name="Weitz H."/>
            <person name="Taylor A."/>
            <person name="Grigoriev I.V."/>
            <person name="Nagy L.G."/>
            <person name="Martin F."/>
            <person name="Kauserud H."/>
        </authorList>
    </citation>
    <scope>NUCLEOTIDE SEQUENCE</scope>
    <source>
        <strain evidence="2">9284</strain>
    </source>
</reference>
<organism evidence="2 3">
    <name type="scientific">Roridomyces roridus</name>
    <dbReference type="NCBI Taxonomy" id="1738132"/>
    <lineage>
        <taxon>Eukaryota</taxon>
        <taxon>Fungi</taxon>
        <taxon>Dikarya</taxon>
        <taxon>Basidiomycota</taxon>
        <taxon>Agaricomycotina</taxon>
        <taxon>Agaricomycetes</taxon>
        <taxon>Agaricomycetidae</taxon>
        <taxon>Agaricales</taxon>
        <taxon>Marasmiineae</taxon>
        <taxon>Mycenaceae</taxon>
        <taxon>Roridomyces</taxon>
    </lineage>
</organism>
<evidence type="ECO:0000313" key="3">
    <source>
        <dbReference type="Proteomes" id="UP001221142"/>
    </source>
</evidence>
<evidence type="ECO:0008006" key="4">
    <source>
        <dbReference type="Google" id="ProtNLM"/>
    </source>
</evidence>
<name>A0AAD7BHQ0_9AGAR</name>
<sequence>MRPLNYLLSFLSFNLFPVEYQPTQPETMRILVTGGTGAAGLEILRTANADPSITQVTVLLRGALPASVPPSPKMTVVKHTDFMNYPAELVKDHDACVWALGRGSSGLTEAQYAEFTHDYPVAALTAFAANIEPGHPFRFVYFSGDGADPSQKSGQMWARVKGRTETDLQAIAKASNGTIHTHSLRPGYFFPADQADRQNTRSRGARVTDVILAPLLRTVAPKFIVPISDLALVALGLAKGTLGDAEVLSNTDIVNAAATAKKA</sequence>
<evidence type="ECO:0000256" key="1">
    <source>
        <dbReference type="SAM" id="SignalP"/>
    </source>
</evidence>
<proteinExistence type="predicted"/>
<evidence type="ECO:0000313" key="2">
    <source>
        <dbReference type="EMBL" id="KAJ7621206.1"/>
    </source>
</evidence>
<dbReference type="EMBL" id="JARKIF010000016">
    <property type="protein sequence ID" value="KAJ7621206.1"/>
    <property type="molecule type" value="Genomic_DNA"/>
</dbReference>
<dbReference type="PANTHER" id="PTHR14097:SF8">
    <property type="entry name" value="NAD(P)-BINDING DOMAIN-CONTAINING PROTEIN"/>
    <property type="match status" value="1"/>
</dbReference>
<dbReference type="AlphaFoldDB" id="A0AAD7BHQ0"/>
<keyword evidence="3" id="KW-1185">Reference proteome</keyword>
<dbReference type="InterPro" id="IPR036291">
    <property type="entry name" value="NAD(P)-bd_dom_sf"/>
</dbReference>